<gene>
    <name evidence="2" type="ORF">UX85_C0004G0133</name>
</gene>
<feature type="transmembrane region" description="Helical" evidence="1">
    <location>
        <begin position="40"/>
        <end position="73"/>
    </location>
</feature>
<dbReference type="Pfam" id="PF20221">
    <property type="entry name" value="DUF6580"/>
    <property type="match status" value="1"/>
</dbReference>
<evidence type="ECO:0000313" key="2">
    <source>
        <dbReference type="EMBL" id="KKU61211.1"/>
    </source>
</evidence>
<feature type="transmembrane region" description="Helical" evidence="1">
    <location>
        <begin position="137"/>
        <end position="162"/>
    </location>
</feature>
<keyword evidence="1" id="KW-0472">Membrane</keyword>
<dbReference type="AlphaFoldDB" id="A0A0G1RVT9"/>
<proteinExistence type="predicted"/>
<organism evidence="2 3">
    <name type="scientific">Candidatus Beckwithbacteria bacterium GW2011_GWB1_47_15</name>
    <dbReference type="NCBI Taxonomy" id="1618371"/>
    <lineage>
        <taxon>Bacteria</taxon>
        <taxon>Candidatus Beckwithiibacteriota</taxon>
    </lineage>
</organism>
<accession>A0A0G1RVT9</accession>
<feature type="transmembrane region" description="Helical" evidence="1">
    <location>
        <begin position="94"/>
        <end position="117"/>
    </location>
</feature>
<dbReference type="EMBL" id="LCNT01000004">
    <property type="protein sequence ID" value="KKU61211.1"/>
    <property type="molecule type" value="Genomic_DNA"/>
</dbReference>
<keyword evidence="1" id="KW-1133">Transmembrane helix</keyword>
<dbReference type="Proteomes" id="UP000033860">
    <property type="component" value="Unassembled WGS sequence"/>
</dbReference>
<name>A0A0G1RVT9_9BACT</name>
<keyword evidence="1" id="KW-0812">Transmembrane</keyword>
<evidence type="ECO:0000313" key="3">
    <source>
        <dbReference type="Proteomes" id="UP000033860"/>
    </source>
</evidence>
<reference evidence="2 3" key="1">
    <citation type="journal article" date="2015" name="Nature">
        <title>rRNA introns, odd ribosomes, and small enigmatic genomes across a large radiation of phyla.</title>
        <authorList>
            <person name="Brown C.T."/>
            <person name="Hug L.A."/>
            <person name="Thomas B.C."/>
            <person name="Sharon I."/>
            <person name="Castelle C.J."/>
            <person name="Singh A."/>
            <person name="Wilkins M.J."/>
            <person name="Williams K.H."/>
            <person name="Banfield J.F."/>
        </authorList>
    </citation>
    <scope>NUCLEOTIDE SEQUENCE [LARGE SCALE GENOMIC DNA]</scope>
</reference>
<evidence type="ECO:0000256" key="1">
    <source>
        <dbReference type="SAM" id="Phobius"/>
    </source>
</evidence>
<protein>
    <recommendedName>
        <fullName evidence="4">ECF transporter S component</fullName>
    </recommendedName>
</protein>
<comment type="caution">
    <text evidence="2">The sequence shown here is derived from an EMBL/GenBank/DDBJ whole genome shotgun (WGS) entry which is preliminary data.</text>
</comment>
<sequence length="173" mass="18349">MVILLVLAAIAERLWFDLGPNVELVTLAGVVSGMILGRKWGGVAGVIAMVISDLVIGNTVIFWFTWSAFLVIGAGGEWLRSFTGLGRIAAGGGYGLAAAVFFYLYTNLGVWLVGNLYPPTFAGLAKSYLMGWPFFKIHAASSVLTLVAGLTAAELVGTVFTASKSWLNLTIKD</sequence>
<evidence type="ECO:0008006" key="4">
    <source>
        <dbReference type="Google" id="ProtNLM"/>
    </source>
</evidence>
<dbReference type="InterPro" id="IPR046487">
    <property type="entry name" value="DUF6580"/>
</dbReference>